<protein>
    <recommendedName>
        <fullName evidence="5">PNPLA domain-containing protein</fullName>
    </recommendedName>
</protein>
<evidence type="ECO:0000259" key="5">
    <source>
        <dbReference type="PROSITE" id="PS51635"/>
    </source>
</evidence>
<keyword evidence="1" id="KW-0378">Hydrolase</keyword>
<dbReference type="EMBL" id="ML975519">
    <property type="protein sequence ID" value="KAF1828622.1"/>
    <property type="molecule type" value="Genomic_DNA"/>
</dbReference>
<feature type="short sequence motif" description="GXGXXG" evidence="4">
    <location>
        <begin position="13"/>
        <end position="18"/>
    </location>
</feature>
<dbReference type="PANTHER" id="PTHR24185">
    <property type="entry name" value="CALCIUM-INDEPENDENT PHOSPHOLIPASE A2-GAMMA"/>
    <property type="match status" value="1"/>
</dbReference>
<organism evidence="6 7">
    <name type="scientific">Decorospora gaudefroyi</name>
    <dbReference type="NCBI Taxonomy" id="184978"/>
    <lineage>
        <taxon>Eukaryota</taxon>
        <taxon>Fungi</taxon>
        <taxon>Dikarya</taxon>
        <taxon>Ascomycota</taxon>
        <taxon>Pezizomycotina</taxon>
        <taxon>Dothideomycetes</taxon>
        <taxon>Pleosporomycetidae</taxon>
        <taxon>Pleosporales</taxon>
        <taxon>Pleosporineae</taxon>
        <taxon>Pleosporaceae</taxon>
        <taxon>Decorospora</taxon>
    </lineage>
</organism>
<accession>A0A6A5K310</accession>
<dbReference type="OrthoDB" id="5430240at2759"/>
<evidence type="ECO:0000256" key="3">
    <source>
        <dbReference type="ARBA" id="ARBA00023098"/>
    </source>
</evidence>
<reference evidence="6" key="1">
    <citation type="submission" date="2020-01" db="EMBL/GenBank/DDBJ databases">
        <authorList>
            <consortium name="DOE Joint Genome Institute"/>
            <person name="Haridas S."/>
            <person name="Albert R."/>
            <person name="Binder M."/>
            <person name="Bloem J."/>
            <person name="Labutti K."/>
            <person name="Salamov A."/>
            <person name="Andreopoulos B."/>
            <person name="Baker S.E."/>
            <person name="Barry K."/>
            <person name="Bills G."/>
            <person name="Bluhm B.H."/>
            <person name="Cannon C."/>
            <person name="Castanera R."/>
            <person name="Culley D.E."/>
            <person name="Daum C."/>
            <person name="Ezra D."/>
            <person name="Gonzalez J.B."/>
            <person name="Henrissat B."/>
            <person name="Kuo A."/>
            <person name="Liang C."/>
            <person name="Lipzen A."/>
            <person name="Lutzoni F."/>
            <person name="Magnuson J."/>
            <person name="Mondo S."/>
            <person name="Nolan M."/>
            <person name="Ohm R."/>
            <person name="Pangilinan J."/>
            <person name="Park H.-J."/>
            <person name="Ramirez L."/>
            <person name="Alfaro M."/>
            <person name="Sun H."/>
            <person name="Tritt A."/>
            <person name="Yoshinaga Y."/>
            <person name="Zwiers L.-H."/>
            <person name="Turgeon B.G."/>
            <person name="Goodwin S.B."/>
            <person name="Spatafora J.W."/>
            <person name="Crous P.W."/>
            <person name="Grigoriev I.V."/>
        </authorList>
    </citation>
    <scope>NUCLEOTIDE SEQUENCE</scope>
    <source>
        <strain evidence="6">P77</strain>
    </source>
</reference>
<dbReference type="GO" id="GO:0019369">
    <property type="term" value="P:arachidonate metabolic process"/>
    <property type="evidence" value="ECO:0007669"/>
    <property type="project" value="TreeGrafter"/>
</dbReference>
<dbReference type="SUPFAM" id="SSF52151">
    <property type="entry name" value="FabD/lysophospholipase-like"/>
    <property type="match status" value="1"/>
</dbReference>
<comment type="caution">
    <text evidence="4">Lacks conserved residue(s) required for the propagation of feature annotation.</text>
</comment>
<dbReference type="PANTHER" id="PTHR24185:SF1">
    <property type="entry name" value="CALCIUM-INDEPENDENT PHOSPHOLIPASE A2-GAMMA"/>
    <property type="match status" value="1"/>
</dbReference>
<evidence type="ECO:0000313" key="6">
    <source>
        <dbReference type="EMBL" id="KAF1828622.1"/>
    </source>
</evidence>
<dbReference type="InterPro" id="IPR002641">
    <property type="entry name" value="PNPLA_dom"/>
</dbReference>
<dbReference type="GO" id="GO:0046486">
    <property type="term" value="P:glycerolipid metabolic process"/>
    <property type="evidence" value="ECO:0007669"/>
    <property type="project" value="UniProtKB-ARBA"/>
</dbReference>
<evidence type="ECO:0000256" key="4">
    <source>
        <dbReference type="PROSITE-ProRule" id="PRU01161"/>
    </source>
</evidence>
<keyword evidence="2" id="KW-0442">Lipid degradation</keyword>
<dbReference type="GO" id="GO:0016042">
    <property type="term" value="P:lipid catabolic process"/>
    <property type="evidence" value="ECO:0007669"/>
    <property type="project" value="UniProtKB-KW"/>
</dbReference>
<dbReference type="AlphaFoldDB" id="A0A6A5K310"/>
<evidence type="ECO:0000256" key="2">
    <source>
        <dbReference type="ARBA" id="ARBA00022963"/>
    </source>
</evidence>
<dbReference type="Pfam" id="PF01734">
    <property type="entry name" value="Patatin"/>
    <property type="match status" value="1"/>
</dbReference>
<keyword evidence="3" id="KW-0443">Lipid metabolism</keyword>
<dbReference type="GO" id="GO:0047499">
    <property type="term" value="F:calcium-independent phospholipase A2 activity"/>
    <property type="evidence" value="ECO:0007669"/>
    <property type="project" value="TreeGrafter"/>
</dbReference>
<sequence>MPGSDLRLLALDGGGVRGQSMLQTLKQLMDTIDPESPPKPCDYFDMIGSTSTGGFVVTTLPNAPLTRSTSS</sequence>
<gene>
    <name evidence="6" type="ORF">BDW02DRAFT_574716</name>
</gene>
<evidence type="ECO:0000313" key="7">
    <source>
        <dbReference type="Proteomes" id="UP000800040"/>
    </source>
</evidence>
<dbReference type="InterPro" id="IPR016035">
    <property type="entry name" value="Acyl_Trfase/lysoPLipase"/>
</dbReference>
<dbReference type="PROSITE" id="PS51635">
    <property type="entry name" value="PNPLA"/>
    <property type="match status" value="1"/>
</dbReference>
<proteinExistence type="predicted"/>
<evidence type="ECO:0000256" key="1">
    <source>
        <dbReference type="ARBA" id="ARBA00022801"/>
    </source>
</evidence>
<keyword evidence="7" id="KW-1185">Reference proteome</keyword>
<dbReference type="Gene3D" id="3.40.1090.10">
    <property type="entry name" value="Cytosolic phospholipase A2 catalytic domain"/>
    <property type="match status" value="1"/>
</dbReference>
<feature type="domain" description="PNPLA" evidence="5">
    <location>
        <begin position="9"/>
        <end position="71"/>
    </location>
</feature>
<dbReference type="GO" id="GO:0016020">
    <property type="term" value="C:membrane"/>
    <property type="evidence" value="ECO:0007669"/>
    <property type="project" value="TreeGrafter"/>
</dbReference>
<name>A0A6A5K310_9PLEO</name>
<dbReference type="Proteomes" id="UP000800040">
    <property type="component" value="Unassembled WGS sequence"/>
</dbReference>